<reference evidence="3 4" key="1">
    <citation type="journal article" date="2016" name="Mol. Biol. Evol.">
        <title>Comparative Genomics of Early-Diverging Mushroom-Forming Fungi Provides Insights into the Origins of Lignocellulose Decay Capabilities.</title>
        <authorList>
            <person name="Nagy L.G."/>
            <person name="Riley R."/>
            <person name="Tritt A."/>
            <person name="Adam C."/>
            <person name="Daum C."/>
            <person name="Floudas D."/>
            <person name="Sun H."/>
            <person name="Yadav J.S."/>
            <person name="Pangilinan J."/>
            <person name="Larsson K.H."/>
            <person name="Matsuura K."/>
            <person name="Barry K."/>
            <person name="Labutti K."/>
            <person name="Kuo R."/>
            <person name="Ohm R.A."/>
            <person name="Bhattacharya S.S."/>
            <person name="Shirouzu T."/>
            <person name="Yoshinaga Y."/>
            <person name="Martin F.M."/>
            <person name="Grigoriev I.V."/>
            <person name="Hibbett D.S."/>
        </authorList>
    </citation>
    <scope>NUCLEOTIDE SEQUENCE [LARGE SCALE GENOMIC DNA]</scope>
    <source>
        <strain evidence="3 4">HHB12029</strain>
    </source>
</reference>
<evidence type="ECO:0000313" key="4">
    <source>
        <dbReference type="Proteomes" id="UP000077266"/>
    </source>
</evidence>
<protein>
    <submittedName>
        <fullName evidence="3">Kinase-like protein</fullName>
    </submittedName>
</protein>
<dbReference type="InterPro" id="IPR011009">
    <property type="entry name" value="Kinase-like_dom_sf"/>
</dbReference>
<dbReference type="InterPro" id="IPR011011">
    <property type="entry name" value="Znf_FYVE_PHD"/>
</dbReference>
<dbReference type="Pfam" id="PF07714">
    <property type="entry name" value="PK_Tyr_Ser-Thr"/>
    <property type="match status" value="1"/>
</dbReference>
<dbReference type="EMBL" id="KV426255">
    <property type="protein sequence ID" value="KZV83781.1"/>
    <property type="molecule type" value="Genomic_DNA"/>
</dbReference>
<dbReference type="Gene3D" id="1.10.510.10">
    <property type="entry name" value="Transferase(Phosphotransferase) domain 1"/>
    <property type="match status" value="1"/>
</dbReference>
<dbReference type="CDD" id="cd12148">
    <property type="entry name" value="fungal_TF_MHR"/>
    <property type="match status" value="1"/>
</dbReference>
<dbReference type="STRING" id="1314781.A0A165D4N8"/>
<dbReference type="InterPro" id="IPR000719">
    <property type="entry name" value="Prot_kinase_dom"/>
</dbReference>
<keyword evidence="3" id="KW-0808">Transferase</keyword>
<keyword evidence="3" id="KW-0418">Kinase</keyword>
<gene>
    <name evidence="3" type="ORF">EXIGLDRAFT_807960</name>
</gene>
<accession>A0A165D4N8</accession>
<feature type="domain" description="Protein kinase" evidence="2">
    <location>
        <begin position="22"/>
        <end position="303"/>
    </location>
</feature>
<dbReference type="OrthoDB" id="4062651at2759"/>
<dbReference type="InterPro" id="IPR001245">
    <property type="entry name" value="Ser-Thr/Tyr_kinase_cat_dom"/>
</dbReference>
<dbReference type="InterPro" id="IPR051681">
    <property type="entry name" value="Ser/Thr_Kinases-Pseudokinases"/>
</dbReference>
<sequence length="860" mass="94362">MDLIQGSIIRVNELDGQAHVDVEVVEYVNTGSKAILLKGKVDTKGGALVALKLPPTATADEKTREIEAWRRVRHPNILQLWGTHTDNSQTILIAPWIENGHLVKYFFKHSNANRLPLIRQVAEALEYLHENMRMVHGDVKCENVLVSDSGNALLADFGLSTWIDKASEETATNTEIRNRYTVPFSAPEQVADNVFDSSSRSPGRQRSKSTFTDVFAYGMLVLQAYTISTPWGARTDPQILKYVIGGVMPPRPDPNSSATKLGFNDDLWDMCCKCREQEPEARPRMRDIVTALVEGKRVAMPSTKAESERASFSFSEPEAPLSPTSAMTHSPVSGFSSVVSQSSGYAVLPSPPTQPLPILPVQWNLHLPNALKTHDPPLTEDEHSRLLRDYFDYSAPWNLRVIEHYFMHDMQCALATGKPTAHYSASLHNIILAEATFFARPGSWVASPAIRAALVAAAINLKNEGSDTAVVQALTAIAHYHMAMRGQTEAARHYMMEAVTLTLTTVVTSTTTLSRDESWCYYSTLLQDIEIALVLELKPIFEGDTGRIPPVGPFGTDASREIFFTAPDFRAGRTKAFQLRFEPPFLPTAVTRLYSTSSTDGTASYYISGRPTKTTKVERHAVDEMQRTLNIYRRLYNGLALAPLVVAQAAYSAGRAAVTLVSLSSPDDQATALASVRFYIDALHELAVTWECASEYEMTLERFCPEETSSRELCYSAYTNGLHKYEDAPPESPVPVGPDFMNPPQDSAGDATTADTPASAGERETDAAVCSAVADSSGKTSTSRKRRLEITCICGEEVTAGETVTCSSLDCDTRLLIFQQFHMACVAGSGQEITNPFVCEVCCGKDAPSAGKRPRVEDGI</sequence>
<dbReference type="Proteomes" id="UP000077266">
    <property type="component" value="Unassembled WGS sequence"/>
</dbReference>
<dbReference type="PANTHER" id="PTHR44329:SF214">
    <property type="entry name" value="PROTEIN KINASE DOMAIN-CONTAINING PROTEIN"/>
    <property type="match status" value="1"/>
</dbReference>
<dbReference type="GO" id="GO:0004674">
    <property type="term" value="F:protein serine/threonine kinase activity"/>
    <property type="evidence" value="ECO:0007669"/>
    <property type="project" value="TreeGrafter"/>
</dbReference>
<feature type="region of interest" description="Disordered" evidence="1">
    <location>
        <begin position="726"/>
        <end position="765"/>
    </location>
</feature>
<evidence type="ECO:0000313" key="3">
    <source>
        <dbReference type="EMBL" id="KZV83781.1"/>
    </source>
</evidence>
<name>A0A165D4N8_EXIGL</name>
<dbReference type="SUPFAM" id="SSF56112">
    <property type="entry name" value="Protein kinase-like (PK-like)"/>
    <property type="match status" value="1"/>
</dbReference>
<organism evidence="3 4">
    <name type="scientific">Exidia glandulosa HHB12029</name>
    <dbReference type="NCBI Taxonomy" id="1314781"/>
    <lineage>
        <taxon>Eukaryota</taxon>
        <taxon>Fungi</taxon>
        <taxon>Dikarya</taxon>
        <taxon>Basidiomycota</taxon>
        <taxon>Agaricomycotina</taxon>
        <taxon>Agaricomycetes</taxon>
        <taxon>Auriculariales</taxon>
        <taxon>Exidiaceae</taxon>
        <taxon>Exidia</taxon>
    </lineage>
</organism>
<evidence type="ECO:0000256" key="1">
    <source>
        <dbReference type="SAM" id="MobiDB-lite"/>
    </source>
</evidence>
<dbReference type="InterPro" id="IPR013083">
    <property type="entry name" value="Znf_RING/FYVE/PHD"/>
</dbReference>
<proteinExistence type="predicted"/>
<dbReference type="GO" id="GO:0005524">
    <property type="term" value="F:ATP binding"/>
    <property type="evidence" value="ECO:0007669"/>
    <property type="project" value="InterPro"/>
</dbReference>
<dbReference type="SUPFAM" id="SSF57903">
    <property type="entry name" value="FYVE/PHD zinc finger"/>
    <property type="match status" value="1"/>
</dbReference>
<dbReference type="Gene3D" id="3.30.40.10">
    <property type="entry name" value="Zinc/RING finger domain, C3HC4 (zinc finger)"/>
    <property type="match status" value="1"/>
</dbReference>
<dbReference type="PANTHER" id="PTHR44329">
    <property type="entry name" value="SERINE/THREONINE-PROTEIN KINASE TNNI3K-RELATED"/>
    <property type="match status" value="1"/>
</dbReference>
<evidence type="ECO:0000259" key="2">
    <source>
        <dbReference type="PROSITE" id="PS50011"/>
    </source>
</evidence>
<keyword evidence="4" id="KW-1185">Reference proteome</keyword>
<dbReference type="AlphaFoldDB" id="A0A165D4N8"/>
<dbReference type="InParanoid" id="A0A165D4N8"/>
<dbReference type="SMART" id="SM00220">
    <property type="entry name" value="S_TKc"/>
    <property type="match status" value="1"/>
</dbReference>
<dbReference type="PROSITE" id="PS50011">
    <property type="entry name" value="PROTEIN_KINASE_DOM"/>
    <property type="match status" value="1"/>
</dbReference>
<dbReference type="PROSITE" id="PS00108">
    <property type="entry name" value="PROTEIN_KINASE_ST"/>
    <property type="match status" value="1"/>
</dbReference>
<dbReference type="InterPro" id="IPR008271">
    <property type="entry name" value="Ser/Thr_kinase_AS"/>
</dbReference>